<dbReference type="EMBL" id="BTGU01000167">
    <property type="protein sequence ID" value="GMN64064.1"/>
    <property type="molecule type" value="Genomic_DNA"/>
</dbReference>
<accession>A0AA88E4S0</accession>
<organism evidence="2 3">
    <name type="scientific">Ficus carica</name>
    <name type="common">Common fig</name>
    <dbReference type="NCBI Taxonomy" id="3494"/>
    <lineage>
        <taxon>Eukaryota</taxon>
        <taxon>Viridiplantae</taxon>
        <taxon>Streptophyta</taxon>
        <taxon>Embryophyta</taxon>
        <taxon>Tracheophyta</taxon>
        <taxon>Spermatophyta</taxon>
        <taxon>Magnoliopsida</taxon>
        <taxon>eudicotyledons</taxon>
        <taxon>Gunneridae</taxon>
        <taxon>Pentapetalae</taxon>
        <taxon>rosids</taxon>
        <taxon>fabids</taxon>
        <taxon>Rosales</taxon>
        <taxon>Moraceae</taxon>
        <taxon>Ficeae</taxon>
        <taxon>Ficus</taxon>
    </lineage>
</organism>
<gene>
    <name evidence="2" type="ORF">TIFTF001_033138</name>
</gene>
<evidence type="ECO:0000313" key="3">
    <source>
        <dbReference type="Proteomes" id="UP001187192"/>
    </source>
</evidence>
<feature type="region of interest" description="Disordered" evidence="1">
    <location>
        <begin position="111"/>
        <end position="138"/>
    </location>
</feature>
<dbReference type="AlphaFoldDB" id="A0AA88E4S0"/>
<sequence length="138" mass="15090">MISFGKSETATARMAGISCRRRLDLMGTVRDFEITGIDHGRDPIVATPRGLAIPDGVSPRRKHPGGDFGSRSHWFVVDGAASPTEIALAGEGFCKFIDRGVAIAFILESRRPAKARSGDDKDLASYARKSDHEVRRHR</sequence>
<evidence type="ECO:0000313" key="2">
    <source>
        <dbReference type="EMBL" id="GMN64064.1"/>
    </source>
</evidence>
<keyword evidence="3" id="KW-1185">Reference proteome</keyword>
<name>A0AA88E4S0_FICCA</name>
<evidence type="ECO:0000256" key="1">
    <source>
        <dbReference type="SAM" id="MobiDB-lite"/>
    </source>
</evidence>
<protein>
    <submittedName>
        <fullName evidence="2">Uncharacterized protein</fullName>
    </submittedName>
</protein>
<reference evidence="2" key="1">
    <citation type="submission" date="2023-07" db="EMBL/GenBank/DDBJ databases">
        <title>draft genome sequence of fig (Ficus carica).</title>
        <authorList>
            <person name="Takahashi T."/>
            <person name="Nishimura K."/>
        </authorList>
    </citation>
    <scope>NUCLEOTIDE SEQUENCE</scope>
</reference>
<dbReference type="Proteomes" id="UP001187192">
    <property type="component" value="Unassembled WGS sequence"/>
</dbReference>
<proteinExistence type="predicted"/>
<comment type="caution">
    <text evidence="2">The sequence shown here is derived from an EMBL/GenBank/DDBJ whole genome shotgun (WGS) entry which is preliminary data.</text>
</comment>